<evidence type="ECO:0000256" key="1">
    <source>
        <dbReference type="ARBA" id="ARBA00022741"/>
    </source>
</evidence>
<dbReference type="PROSITE" id="PS51217">
    <property type="entry name" value="UVRD_HELICASE_CTER"/>
    <property type="match status" value="1"/>
</dbReference>
<evidence type="ECO:0000256" key="8">
    <source>
        <dbReference type="ARBA" id="ARBA00048988"/>
    </source>
</evidence>
<keyword evidence="1 9" id="KW-0547">Nucleotide-binding</keyword>
<keyword evidence="2 9" id="KW-0378">Hydrolase</keyword>
<keyword evidence="13" id="KW-1185">Reference proteome</keyword>
<feature type="domain" description="UvrD-like helicase C-terminal" evidence="11">
    <location>
        <begin position="164"/>
        <end position="472"/>
    </location>
</feature>
<name>A0AA35RJB2_GEOBA</name>
<dbReference type="InterPro" id="IPR014017">
    <property type="entry name" value="DNA_helicase_UvrD-like_C"/>
</dbReference>
<dbReference type="Gene3D" id="1.10.486.10">
    <property type="entry name" value="PCRA, domain 4"/>
    <property type="match status" value="1"/>
</dbReference>
<evidence type="ECO:0000313" key="12">
    <source>
        <dbReference type="EMBL" id="CAI8012583.1"/>
    </source>
</evidence>
<accession>A0AA35RJB2</accession>
<comment type="catalytic activity">
    <reaction evidence="6">
        <text>Couples ATP hydrolysis with the unwinding of duplex DNA by translocating in the 3'-5' direction.</text>
        <dbReference type="EC" id="5.6.2.4"/>
    </reaction>
</comment>
<dbReference type="Pfam" id="PF21196">
    <property type="entry name" value="PcrA_UvrD_tudor"/>
    <property type="match status" value="1"/>
</dbReference>
<dbReference type="Proteomes" id="UP001174909">
    <property type="component" value="Unassembled WGS sequence"/>
</dbReference>
<dbReference type="Pfam" id="PF00580">
    <property type="entry name" value="UvrD-helicase"/>
    <property type="match status" value="1"/>
</dbReference>
<sequence length="663" mass="73963">MLKLILADMDVEAKVGEVLADIGKAKNNNMLADEFAGTGVGHRHELHAEIYANYQAALQRGNGVDFDDLLLKPYRVLMSDPDIRNQMQDRYQHIMVDEFQDTNALQFELVRVLGDVHRNICVVGDPDQSIYSWRNARPENMERLAEVLDGCKVFELSESYRSTKTIIAAASGLIAHNKRAIERVLFTNNEEGEPVEIGVTEHPEHEASVILDVVERRVRPKTGGDGPGDAQLRGDLDRFAVLYRTNAQSRAIETECSRRGVQYRLIGGVRFYERREIKDALALLRIVVNPSDETSLRRIINVPPRGIGPATLRKLEEYSVFNNVSLLDTMLLASDPSASHQLGLGRAALGKVRSFADFVTMLISNSEKHYPSDLLDYALKGSGYRDWVNKDEETRLERNENLKELESLAENYSSSDDGIEPRQALSDLLEHTSLFANVDSMDEGVGADETNVAVPSETTGAITLITLHQAKGLEFDTVFIAGANEGVLPHAMALNVQSQDDYEAACGEERRLMYVGMTRAKRNLHVTWSLFTSSSLYRRQNVPSQFLKEIPEENVKEVEYARVPGRSAPPPIAFSSSSGIAVDRPRFSSVRRREQREKFTEQGIDDLPVEMQLKAGQRVKHSQFGTGVVVNSRPVNGDLRVTVAFSEEGVKMLMASMAGLEKV</sequence>
<evidence type="ECO:0000256" key="4">
    <source>
        <dbReference type="ARBA" id="ARBA00022840"/>
    </source>
</evidence>
<reference evidence="12" key="1">
    <citation type="submission" date="2023-03" db="EMBL/GenBank/DDBJ databases">
        <authorList>
            <person name="Steffen K."/>
            <person name="Cardenas P."/>
        </authorList>
    </citation>
    <scope>NUCLEOTIDE SEQUENCE</scope>
</reference>
<dbReference type="PANTHER" id="PTHR11070:SF2">
    <property type="entry name" value="ATP-DEPENDENT DNA HELICASE SRS2"/>
    <property type="match status" value="1"/>
</dbReference>
<dbReference type="GO" id="GO:0016787">
    <property type="term" value="F:hydrolase activity"/>
    <property type="evidence" value="ECO:0007669"/>
    <property type="project" value="UniProtKB-UniRule"/>
</dbReference>
<organism evidence="12 13">
    <name type="scientific">Geodia barretti</name>
    <name type="common">Barrett's horny sponge</name>
    <dbReference type="NCBI Taxonomy" id="519541"/>
    <lineage>
        <taxon>Eukaryota</taxon>
        <taxon>Metazoa</taxon>
        <taxon>Porifera</taxon>
        <taxon>Demospongiae</taxon>
        <taxon>Heteroscleromorpha</taxon>
        <taxon>Tetractinellida</taxon>
        <taxon>Astrophorina</taxon>
        <taxon>Geodiidae</taxon>
        <taxon>Geodia</taxon>
    </lineage>
</organism>
<comment type="caution">
    <text evidence="9">Lacks conserved residue(s) required for the propagation of feature annotation.</text>
</comment>
<keyword evidence="4 9" id="KW-0067">ATP-binding</keyword>
<evidence type="ECO:0000256" key="5">
    <source>
        <dbReference type="ARBA" id="ARBA00023235"/>
    </source>
</evidence>
<dbReference type="PANTHER" id="PTHR11070">
    <property type="entry name" value="UVRD / RECB / PCRA DNA HELICASE FAMILY MEMBER"/>
    <property type="match status" value="1"/>
</dbReference>
<dbReference type="AlphaFoldDB" id="A0AA35RJB2"/>
<dbReference type="PROSITE" id="PS51198">
    <property type="entry name" value="UVRD_HELICASE_ATP_BIND"/>
    <property type="match status" value="1"/>
</dbReference>
<dbReference type="InterPro" id="IPR000212">
    <property type="entry name" value="DNA_helicase_UvrD/REP"/>
</dbReference>
<dbReference type="EC" id="5.6.2.4" evidence="7"/>
<gene>
    <name evidence="12" type="ORF">GBAR_LOCUS8076</name>
</gene>
<comment type="caution">
    <text evidence="12">The sequence shown here is derived from an EMBL/GenBank/DDBJ whole genome shotgun (WGS) entry which is preliminary data.</text>
</comment>
<evidence type="ECO:0000259" key="11">
    <source>
        <dbReference type="PROSITE" id="PS51217"/>
    </source>
</evidence>
<dbReference type="CDD" id="cd18807">
    <property type="entry name" value="SF1_C_UvrD"/>
    <property type="match status" value="1"/>
</dbReference>
<dbReference type="GO" id="GO:0005524">
    <property type="term" value="F:ATP binding"/>
    <property type="evidence" value="ECO:0007669"/>
    <property type="project" value="UniProtKB-UniRule"/>
</dbReference>
<evidence type="ECO:0000256" key="3">
    <source>
        <dbReference type="ARBA" id="ARBA00022806"/>
    </source>
</evidence>
<feature type="domain" description="UvrD-like helicase ATP-binding" evidence="10">
    <location>
        <begin position="1"/>
        <end position="163"/>
    </location>
</feature>
<dbReference type="Gene3D" id="3.40.50.300">
    <property type="entry name" value="P-loop containing nucleotide triphosphate hydrolases"/>
    <property type="match status" value="2"/>
</dbReference>
<evidence type="ECO:0000313" key="13">
    <source>
        <dbReference type="Proteomes" id="UP001174909"/>
    </source>
</evidence>
<evidence type="ECO:0000256" key="7">
    <source>
        <dbReference type="ARBA" id="ARBA00034808"/>
    </source>
</evidence>
<dbReference type="CDD" id="cd17932">
    <property type="entry name" value="DEXQc_UvrD"/>
    <property type="match status" value="1"/>
</dbReference>
<proteinExistence type="predicted"/>
<dbReference type="GO" id="GO:0000725">
    <property type="term" value="P:recombinational repair"/>
    <property type="evidence" value="ECO:0007669"/>
    <property type="project" value="TreeGrafter"/>
</dbReference>
<evidence type="ECO:0000259" key="10">
    <source>
        <dbReference type="PROSITE" id="PS51198"/>
    </source>
</evidence>
<dbReference type="GO" id="GO:0043138">
    <property type="term" value="F:3'-5' DNA helicase activity"/>
    <property type="evidence" value="ECO:0007669"/>
    <property type="project" value="UniProtKB-EC"/>
</dbReference>
<dbReference type="SUPFAM" id="SSF52540">
    <property type="entry name" value="P-loop containing nucleoside triphosphate hydrolases"/>
    <property type="match status" value="1"/>
</dbReference>
<dbReference type="InterPro" id="IPR027417">
    <property type="entry name" value="P-loop_NTPase"/>
</dbReference>
<dbReference type="InterPro" id="IPR014016">
    <property type="entry name" value="UvrD-like_ATP-bd"/>
</dbReference>
<keyword evidence="3 9" id="KW-0347">Helicase</keyword>
<evidence type="ECO:0000256" key="9">
    <source>
        <dbReference type="PROSITE-ProRule" id="PRU00560"/>
    </source>
</evidence>
<evidence type="ECO:0000256" key="6">
    <source>
        <dbReference type="ARBA" id="ARBA00034617"/>
    </source>
</evidence>
<dbReference type="EMBL" id="CASHTH010001195">
    <property type="protein sequence ID" value="CAI8012583.1"/>
    <property type="molecule type" value="Genomic_DNA"/>
</dbReference>
<dbReference type="Pfam" id="PF13361">
    <property type="entry name" value="UvrD_C"/>
    <property type="match status" value="2"/>
</dbReference>
<comment type="catalytic activity">
    <reaction evidence="8">
        <text>ATP + H2O = ADP + phosphate + H(+)</text>
        <dbReference type="Rhea" id="RHEA:13065"/>
        <dbReference type="ChEBI" id="CHEBI:15377"/>
        <dbReference type="ChEBI" id="CHEBI:15378"/>
        <dbReference type="ChEBI" id="CHEBI:30616"/>
        <dbReference type="ChEBI" id="CHEBI:43474"/>
        <dbReference type="ChEBI" id="CHEBI:456216"/>
        <dbReference type="EC" id="5.6.2.4"/>
    </reaction>
</comment>
<keyword evidence="5" id="KW-0413">Isomerase</keyword>
<dbReference type="GO" id="GO:0003677">
    <property type="term" value="F:DNA binding"/>
    <property type="evidence" value="ECO:0007669"/>
    <property type="project" value="InterPro"/>
</dbReference>
<evidence type="ECO:0000256" key="2">
    <source>
        <dbReference type="ARBA" id="ARBA00022801"/>
    </source>
</evidence>
<protein>
    <recommendedName>
        <fullName evidence="7">DNA 3'-5' helicase</fullName>
        <ecNumber evidence="7">5.6.2.4</ecNumber>
    </recommendedName>
</protein>